<reference evidence="2 3" key="1">
    <citation type="submission" date="2020-08" db="EMBL/GenBank/DDBJ databases">
        <title>Sequencing the genomes of 1000 actinobacteria strains.</title>
        <authorList>
            <person name="Klenk H.-P."/>
        </authorList>
    </citation>
    <scope>NUCLEOTIDE SEQUENCE [LARGE SCALE GENOMIC DNA]</scope>
    <source>
        <strain evidence="2 3">DSM 28796</strain>
    </source>
</reference>
<dbReference type="EMBL" id="JACHLZ010000001">
    <property type="protein sequence ID" value="MBB5831465.1"/>
    <property type="molecule type" value="Genomic_DNA"/>
</dbReference>
<comment type="caution">
    <text evidence="2">The sequence shown here is derived from an EMBL/GenBank/DDBJ whole genome shotgun (WGS) entry which is preliminary data.</text>
</comment>
<evidence type="ECO:0000256" key="1">
    <source>
        <dbReference type="SAM" id="Phobius"/>
    </source>
</evidence>
<name>A0A841ADN3_9MICO</name>
<sequence>MVNLVLADETFAVIGGLLQVAGLLMITRAALHLDDRRWIAHG</sequence>
<organism evidence="2 3">
    <name type="scientific">Brachybacterium aquaticum</name>
    <dbReference type="NCBI Taxonomy" id="1432564"/>
    <lineage>
        <taxon>Bacteria</taxon>
        <taxon>Bacillati</taxon>
        <taxon>Actinomycetota</taxon>
        <taxon>Actinomycetes</taxon>
        <taxon>Micrococcales</taxon>
        <taxon>Dermabacteraceae</taxon>
        <taxon>Brachybacterium</taxon>
    </lineage>
</organism>
<proteinExistence type="predicted"/>
<protein>
    <submittedName>
        <fullName evidence="2">Uncharacterized protein</fullName>
    </submittedName>
</protein>
<keyword evidence="1" id="KW-0812">Transmembrane</keyword>
<dbReference type="AlphaFoldDB" id="A0A841ADN3"/>
<dbReference type="RefSeq" id="WP_281383209.1">
    <property type="nucleotide sequence ID" value="NZ_JACHLZ010000001.1"/>
</dbReference>
<keyword evidence="1" id="KW-0472">Membrane</keyword>
<gene>
    <name evidence="2" type="ORF">HNR70_001278</name>
</gene>
<accession>A0A841ADN3</accession>
<keyword evidence="1" id="KW-1133">Transmembrane helix</keyword>
<feature type="transmembrane region" description="Helical" evidence="1">
    <location>
        <begin position="12"/>
        <end position="31"/>
    </location>
</feature>
<dbReference type="Proteomes" id="UP000588158">
    <property type="component" value="Unassembled WGS sequence"/>
</dbReference>
<keyword evidence="3" id="KW-1185">Reference proteome</keyword>
<evidence type="ECO:0000313" key="2">
    <source>
        <dbReference type="EMBL" id="MBB5831465.1"/>
    </source>
</evidence>
<evidence type="ECO:0000313" key="3">
    <source>
        <dbReference type="Proteomes" id="UP000588158"/>
    </source>
</evidence>